<organism evidence="1 2">
    <name type="scientific">Nibea albiflora</name>
    <name type="common">Yellow drum</name>
    <name type="synonym">Corvina albiflora</name>
    <dbReference type="NCBI Taxonomy" id="240163"/>
    <lineage>
        <taxon>Eukaryota</taxon>
        <taxon>Metazoa</taxon>
        <taxon>Chordata</taxon>
        <taxon>Craniata</taxon>
        <taxon>Vertebrata</taxon>
        <taxon>Euteleostomi</taxon>
        <taxon>Actinopterygii</taxon>
        <taxon>Neopterygii</taxon>
        <taxon>Teleostei</taxon>
        <taxon>Neoteleostei</taxon>
        <taxon>Acanthomorphata</taxon>
        <taxon>Eupercaria</taxon>
        <taxon>Sciaenidae</taxon>
        <taxon>Nibea</taxon>
    </lineage>
</organism>
<evidence type="ECO:0000313" key="2">
    <source>
        <dbReference type="Proteomes" id="UP000805704"/>
    </source>
</evidence>
<evidence type="ECO:0000313" key="1">
    <source>
        <dbReference type="EMBL" id="KAG8012794.1"/>
    </source>
</evidence>
<reference evidence="1" key="1">
    <citation type="submission" date="2020-04" db="EMBL/GenBank/DDBJ databases">
        <title>A chromosome-scale assembly and high-density genetic map of the yellow drum (Nibea albiflora) genome.</title>
        <authorList>
            <person name="Xu D."/>
            <person name="Zhang W."/>
            <person name="Chen R."/>
            <person name="Tan P."/>
            <person name="Wang L."/>
            <person name="Song H."/>
            <person name="Tian L."/>
            <person name="Zhu Q."/>
            <person name="Wang B."/>
        </authorList>
    </citation>
    <scope>NUCLEOTIDE SEQUENCE</scope>
    <source>
        <strain evidence="1">ZJHYS-2018</strain>
    </source>
</reference>
<accession>A0ACB7FE16</accession>
<dbReference type="Proteomes" id="UP000805704">
    <property type="component" value="Chromosome 12"/>
</dbReference>
<protein>
    <submittedName>
        <fullName evidence="1">Periphilin-1</fullName>
    </submittedName>
</protein>
<proteinExistence type="predicted"/>
<dbReference type="EMBL" id="CM024800">
    <property type="protein sequence ID" value="KAG8012794.1"/>
    <property type="molecule type" value="Genomic_DNA"/>
</dbReference>
<sequence>SFQVTVHRVVNIVEKRNPMSQSGMELDRGFNDDKLYGGPRGYQDVRDPHGEGSYPPNDHRFFDSPNYGGFRRYSPPPRNVRQAWKSSRGGGYFRNRGRGSGPPSREDRNDYRISPPVKRDRSPGSREAQRPVRSGSNTSNRSFSPDRDKGYGKQPSQKKHKPSVPASHTPSSSAEGSPHSSGSSKEKTAASVAETEEVAAASMEPKLTPEDDFKARRSQAIKAKALEIEKVHYRQDCETFRTVVKMLVAKEPSLDNVLQAPLDENLLEMKHRCLDSLRHFVKELDEIINGGGDKPGHDSTHKLCIKYPTQVKLEEDLEEQKGRQQPGNAVDSTSVPAENQEDEEGGQEGGKQTGNIKDSTPSPEIHTPMSQESLATPQPEDSYSKPMEVLSRSLPSLAQQGPVEGLSKRLQLYSCNGGKFSCTQLLNPKTWKNITYARPGWIPDYLPFLKTGDWYWELKANSTVVSTDSPPCGKGQNRVPCGVTCYTHVEGPWCEVQSQNGTRICILATHPRTAWTPPLIGQGTRAESKTWC</sequence>
<comment type="caution">
    <text evidence="1">The sequence shown here is derived from an EMBL/GenBank/DDBJ whole genome shotgun (WGS) entry which is preliminary data.</text>
</comment>
<gene>
    <name evidence="1" type="primary">PPHLN1</name>
    <name evidence="1" type="ORF">GBF38_020696</name>
</gene>
<feature type="non-terminal residue" evidence="1">
    <location>
        <position position="1"/>
    </location>
</feature>
<keyword evidence="2" id="KW-1185">Reference proteome</keyword>
<name>A0ACB7FE16_NIBAL</name>